<dbReference type="AlphaFoldDB" id="A0A833UQA3"/>
<keyword evidence="1" id="KW-0472">Membrane</keyword>
<evidence type="ECO:0000313" key="2">
    <source>
        <dbReference type="EMBL" id="KAF1025886.1"/>
    </source>
</evidence>
<evidence type="ECO:0000256" key="1">
    <source>
        <dbReference type="SAM" id="Phobius"/>
    </source>
</evidence>
<keyword evidence="1" id="KW-0812">Transmembrane</keyword>
<evidence type="ECO:0000313" key="3">
    <source>
        <dbReference type="Proteomes" id="UP000490535"/>
    </source>
</evidence>
<organism evidence="2 3">
    <name type="scientific">Acinetobacter bereziniae</name>
    <name type="common">Acinetobacter genomosp. 10</name>
    <dbReference type="NCBI Taxonomy" id="106648"/>
    <lineage>
        <taxon>Bacteria</taxon>
        <taxon>Pseudomonadati</taxon>
        <taxon>Pseudomonadota</taxon>
        <taxon>Gammaproteobacteria</taxon>
        <taxon>Moraxellales</taxon>
        <taxon>Moraxellaceae</taxon>
        <taxon>Acinetobacter</taxon>
    </lineage>
</organism>
<dbReference type="EMBL" id="WNDP01000032">
    <property type="protein sequence ID" value="KAF1025886.1"/>
    <property type="molecule type" value="Genomic_DNA"/>
</dbReference>
<name>A0A833UQA3_ACIBZ</name>
<gene>
    <name evidence="2" type="ORF">GAK29_01646</name>
</gene>
<dbReference type="Proteomes" id="UP000490535">
    <property type="component" value="Unassembled WGS sequence"/>
</dbReference>
<protein>
    <recommendedName>
        <fullName evidence="4">Signal pepetide</fullName>
    </recommendedName>
</protein>
<feature type="transmembrane region" description="Helical" evidence="1">
    <location>
        <begin position="6"/>
        <end position="28"/>
    </location>
</feature>
<evidence type="ECO:0008006" key="4">
    <source>
        <dbReference type="Google" id="ProtNLM"/>
    </source>
</evidence>
<proteinExistence type="predicted"/>
<reference evidence="3" key="1">
    <citation type="journal article" date="2020" name="MBio">
        <title>Horizontal gene transfer to a defensive symbiont with a reduced genome amongst a multipartite beetle microbiome.</title>
        <authorList>
            <person name="Waterworth S.C."/>
            <person name="Florez L.V."/>
            <person name="Rees E.R."/>
            <person name="Hertweck C."/>
            <person name="Kaltenpoth M."/>
            <person name="Kwan J.C."/>
        </authorList>
    </citation>
    <scope>NUCLEOTIDE SEQUENCE [LARGE SCALE GENOMIC DNA]</scope>
</reference>
<accession>A0A833UQA3</accession>
<keyword evidence="1" id="KW-1133">Transmembrane helix</keyword>
<sequence length="44" mass="5210">MTDTDVWLKFAVWGVIILLLLLSSLLWFNTPELFEYFNMAFCAH</sequence>
<comment type="caution">
    <text evidence="2">The sequence shown here is derived from an EMBL/GenBank/DDBJ whole genome shotgun (WGS) entry which is preliminary data.</text>
</comment>